<sequence>QFYLDIAALLQLHLRLQDFQDTCAMKTGRRSVWGVPFYCTAIFASLDIESISF</sequence>
<keyword evidence="2" id="KW-1185">Reference proteome</keyword>
<evidence type="ECO:0000313" key="2">
    <source>
        <dbReference type="Proteomes" id="UP000076407"/>
    </source>
</evidence>
<dbReference type="Proteomes" id="UP000076407">
    <property type="component" value="Unassembled WGS sequence"/>
</dbReference>
<accession>A0A182XRB4</accession>
<reference evidence="1" key="1">
    <citation type="submission" date="2020-05" db="UniProtKB">
        <authorList>
            <consortium name="EnsemblMetazoa"/>
        </authorList>
    </citation>
    <scope>IDENTIFICATION</scope>
    <source>
        <strain evidence="1">SANGQUA</strain>
    </source>
</reference>
<evidence type="ECO:0000313" key="1">
    <source>
        <dbReference type="EnsemblMetazoa" id="AQUA014393-PA"/>
    </source>
</evidence>
<organism evidence="1 2">
    <name type="scientific">Anopheles quadriannulatus</name>
    <name type="common">Mosquito</name>
    <dbReference type="NCBI Taxonomy" id="34691"/>
    <lineage>
        <taxon>Eukaryota</taxon>
        <taxon>Metazoa</taxon>
        <taxon>Ecdysozoa</taxon>
        <taxon>Arthropoda</taxon>
        <taxon>Hexapoda</taxon>
        <taxon>Insecta</taxon>
        <taxon>Pterygota</taxon>
        <taxon>Neoptera</taxon>
        <taxon>Endopterygota</taxon>
        <taxon>Diptera</taxon>
        <taxon>Nematocera</taxon>
        <taxon>Culicoidea</taxon>
        <taxon>Culicidae</taxon>
        <taxon>Anophelinae</taxon>
        <taxon>Anopheles</taxon>
    </lineage>
</organism>
<dbReference type="EnsemblMetazoa" id="AQUA014393-RA">
    <property type="protein sequence ID" value="AQUA014393-PA"/>
    <property type="gene ID" value="AQUA014393"/>
</dbReference>
<proteinExistence type="predicted"/>
<dbReference type="AlphaFoldDB" id="A0A182XRB4"/>
<dbReference type="VEuPathDB" id="VectorBase:AQUA014393"/>
<protein>
    <submittedName>
        <fullName evidence="1">Uncharacterized protein</fullName>
    </submittedName>
</protein>
<name>A0A182XRB4_ANOQN</name>